<dbReference type="Pfam" id="PF12723">
    <property type="entry name" value="DUF3809"/>
    <property type="match status" value="1"/>
</dbReference>
<reference evidence="2" key="1">
    <citation type="journal article" date="2019" name="Int. J. Syst. Evol. Microbiol.">
        <title>The Global Catalogue of Microorganisms (GCM) 10K type strain sequencing project: providing services to taxonomists for standard genome sequencing and annotation.</title>
        <authorList>
            <consortium name="The Broad Institute Genomics Platform"/>
            <consortium name="The Broad Institute Genome Sequencing Center for Infectious Disease"/>
            <person name="Wu L."/>
            <person name="Ma J."/>
        </authorList>
    </citation>
    <scope>NUCLEOTIDE SEQUENCE [LARGE SCALE GENOMIC DNA]</scope>
    <source>
        <strain evidence="2">CGMCC 1.15772</strain>
    </source>
</reference>
<keyword evidence="2" id="KW-1185">Reference proteome</keyword>
<dbReference type="RefSeq" id="WP_380082362.1">
    <property type="nucleotide sequence ID" value="NZ_JBHSWD010000001.1"/>
</dbReference>
<dbReference type="Proteomes" id="UP001596297">
    <property type="component" value="Unassembled WGS sequence"/>
</dbReference>
<dbReference type="EMBL" id="JBHSWD010000001">
    <property type="protein sequence ID" value="MFC6591361.1"/>
    <property type="molecule type" value="Genomic_DNA"/>
</dbReference>
<sequence>MQITAQQTFSLVHPAGQAAALAFIRSPDAALRGVHFLRGLEVLGSTVSGELVVVVPVLGEVDLPFRSQVHETPTGAELRPEPLSGERAWIEVAGQATAEGDGSMQFAFQFRAHLHLSGDDDVAQHWGSAAFAKMVQAAAARTLTRLTSELPRGIAAGMVPSQPPSTATSPA</sequence>
<evidence type="ECO:0000313" key="1">
    <source>
        <dbReference type="EMBL" id="MFC6591361.1"/>
    </source>
</evidence>
<gene>
    <name evidence="1" type="ORF">ACFP81_04580</name>
</gene>
<organism evidence="1 2">
    <name type="scientific">Deinococcus lacus</name>
    <dbReference type="NCBI Taxonomy" id="392561"/>
    <lineage>
        <taxon>Bacteria</taxon>
        <taxon>Thermotogati</taxon>
        <taxon>Deinococcota</taxon>
        <taxon>Deinococci</taxon>
        <taxon>Deinococcales</taxon>
        <taxon>Deinococcaceae</taxon>
        <taxon>Deinococcus</taxon>
    </lineage>
</organism>
<proteinExistence type="predicted"/>
<accession>A0ABW1YAL7</accession>
<dbReference type="InterPro" id="IPR024219">
    <property type="entry name" value="DUF3809"/>
</dbReference>
<name>A0ABW1YAL7_9DEIO</name>
<evidence type="ECO:0000313" key="2">
    <source>
        <dbReference type="Proteomes" id="UP001596297"/>
    </source>
</evidence>
<comment type="caution">
    <text evidence="1">The sequence shown here is derived from an EMBL/GenBank/DDBJ whole genome shotgun (WGS) entry which is preliminary data.</text>
</comment>
<dbReference type="Gene3D" id="3.30.530.70">
    <property type="entry name" value="Uncharacterised protein PF12723, DUF3809"/>
    <property type="match status" value="1"/>
</dbReference>
<protein>
    <submittedName>
        <fullName evidence="1">DUF3809 domain-containing protein</fullName>
    </submittedName>
</protein>